<accession>A0AAV1V467</accession>
<feature type="compositionally biased region" description="Low complexity" evidence="2">
    <location>
        <begin position="76"/>
        <end position="91"/>
    </location>
</feature>
<organism evidence="4 5">
    <name type="scientific">Peronospora matthiolae</name>
    <dbReference type="NCBI Taxonomy" id="2874970"/>
    <lineage>
        <taxon>Eukaryota</taxon>
        <taxon>Sar</taxon>
        <taxon>Stramenopiles</taxon>
        <taxon>Oomycota</taxon>
        <taxon>Peronosporomycetes</taxon>
        <taxon>Peronosporales</taxon>
        <taxon>Peronosporaceae</taxon>
        <taxon>Peronospora</taxon>
    </lineage>
</organism>
<evidence type="ECO:0000313" key="4">
    <source>
        <dbReference type="EMBL" id="CAK7941396.1"/>
    </source>
</evidence>
<feature type="coiled-coil region" evidence="1">
    <location>
        <begin position="337"/>
        <end position="364"/>
    </location>
</feature>
<protein>
    <submittedName>
        <fullName evidence="4">Uncharacterized protein</fullName>
    </submittedName>
</protein>
<dbReference type="AlphaFoldDB" id="A0AAV1V467"/>
<evidence type="ECO:0000313" key="3">
    <source>
        <dbReference type="EMBL" id="CAK7892454.1"/>
    </source>
</evidence>
<dbReference type="EMBL" id="CAKLBY020000003">
    <property type="protein sequence ID" value="CAK7892454.1"/>
    <property type="molecule type" value="Genomic_DNA"/>
</dbReference>
<name>A0AAV1V467_9STRA</name>
<dbReference type="EMBL" id="CAKLBY020000264">
    <property type="protein sequence ID" value="CAK7941396.1"/>
    <property type="molecule type" value="Genomic_DNA"/>
</dbReference>
<reference evidence="4" key="1">
    <citation type="submission" date="2024-01" db="EMBL/GenBank/DDBJ databases">
        <authorList>
            <person name="Webb A."/>
        </authorList>
    </citation>
    <scope>NUCLEOTIDE SEQUENCE</scope>
    <source>
        <strain evidence="4">Pm1</strain>
    </source>
</reference>
<proteinExistence type="predicted"/>
<evidence type="ECO:0000256" key="2">
    <source>
        <dbReference type="SAM" id="MobiDB-lite"/>
    </source>
</evidence>
<evidence type="ECO:0000313" key="5">
    <source>
        <dbReference type="Proteomes" id="UP001162060"/>
    </source>
</evidence>
<gene>
    <name evidence="4" type="ORF">PM001_LOCUS26546</name>
    <name evidence="3" type="ORF">PM001_LOCUS405</name>
</gene>
<dbReference type="Proteomes" id="UP001162060">
    <property type="component" value="Unassembled WGS sequence"/>
</dbReference>
<sequence>MKNMGTDESRQESEDPHGSQELEQLCFWTRPKDGPPRSKQESVRARRTWHNCSEDAYQCPEASQCYQRSMVIPASLSTANSSSSSLSILGAPEREREKRRMSASIASNDTPNKRQKDERFAMIMGLEDVSEDEDEVTTQPSEEEKRWLLVADQCVIAQERLLHIVDDCVAAREGVFTPEQIEGLWKCFEVRALPEMEKCVKETMDALVKWVKDVERQEDAQDIQRHGVVLTVEVAARLPPHLVDTDEMTDGVLTESALAAKDKEVAAIVQAENDVTASSAYARAKAAKHAIERLSSACKAYMDWLSQYTETDEVSGKEKAQVEAALEALGQRLAMFVTERIAEVEKAERALSEAKEKKETRSAQIVEFVRKQHQELVSAGETEASASLQAVVDVWKQKDVEVQMLWSSREESENQVEESTRALLVAQHALAFHETLSVFFSKVREQREKALSTSRRSLKDARSRSEARATTALEAIIPMLTRALGRYCEFHAVQQSKANGEVEEQEKALAAHNEYFGDSAPIKKSDIEQRIREFIGVHQSSIQALMDIADGQQELWKNKNAVLSKSVRSVLMRQFQAFWLHLSRPIQDVMRQCLTTIEEIAGEDVAVEPRFVSNCQAATPRFATSDVLDEQMIPAFKVPTFPESHAEVVTPYQRAISAIVAPDETAGSVVVQVIDKKRDSVDFSISNSNTLTESTMETRNDGEVAALVPRGSKAHNLRHRFAVGSVLYFKVNVGEDCAQFFRGIVLRQLDNDMYEMQYDNGEKFTVKSSYLYTKDPMDQRSTALDHDAEMEDVEQKPSTGGCVMM</sequence>
<feature type="compositionally biased region" description="Basic and acidic residues" evidence="2">
    <location>
        <begin position="1"/>
        <end position="20"/>
    </location>
</feature>
<feature type="region of interest" description="Disordered" evidence="2">
    <location>
        <begin position="76"/>
        <end position="117"/>
    </location>
</feature>
<feature type="region of interest" description="Disordered" evidence="2">
    <location>
        <begin position="784"/>
        <end position="805"/>
    </location>
</feature>
<feature type="compositionally biased region" description="Basic and acidic residues" evidence="2">
    <location>
        <begin position="30"/>
        <end position="44"/>
    </location>
</feature>
<keyword evidence="1" id="KW-0175">Coiled coil</keyword>
<comment type="caution">
    <text evidence="4">The sequence shown here is derived from an EMBL/GenBank/DDBJ whole genome shotgun (WGS) entry which is preliminary data.</text>
</comment>
<evidence type="ECO:0000256" key="1">
    <source>
        <dbReference type="SAM" id="Coils"/>
    </source>
</evidence>
<feature type="region of interest" description="Disordered" evidence="2">
    <location>
        <begin position="1"/>
        <end position="46"/>
    </location>
</feature>